<dbReference type="Gene3D" id="1.20.5.4130">
    <property type="match status" value="1"/>
</dbReference>
<accession>A0A2G2XUX6</accession>
<dbReference type="EMBL" id="AYRZ02000180">
    <property type="protein sequence ID" value="PHT61326.1"/>
    <property type="molecule type" value="Genomic_DNA"/>
</dbReference>
<dbReference type="Gramene" id="PHT61326">
    <property type="protein sequence ID" value="PHT61326"/>
    <property type="gene ID" value="T459_34832"/>
</dbReference>
<keyword evidence="2" id="KW-1185">Reference proteome</keyword>
<sequence length="151" mass="17217">MTYASIASLIRTMELLLTSDSPMLSLACYHREEIVDLRNKVSSIEAFLKNSEKQIGSYWAMTDLEARIGFANAAEDKIEFGLREAMIAEDETQTGKAHEKLRESLRQVVKDIDCVQEDSKDIQDQHRHGLGTRYKFRKITYSGSFEKYGGT</sequence>
<dbReference type="Proteomes" id="UP000222542">
    <property type="component" value="Unassembled WGS sequence"/>
</dbReference>
<proteinExistence type="predicted"/>
<name>A0A2G2XUX6_CAPAN</name>
<reference evidence="1 2" key="1">
    <citation type="journal article" date="2014" name="Nat. Genet.">
        <title>Genome sequence of the hot pepper provides insights into the evolution of pungency in Capsicum species.</title>
        <authorList>
            <person name="Kim S."/>
            <person name="Park M."/>
            <person name="Yeom S.I."/>
            <person name="Kim Y.M."/>
            <person name="Lee J.M."/>
            <person name="Lee H.A."/>
            <person name="Seo E."/>
            <person name="Choi J."/>
            <person name="Cheong K."/>
            <person name="Kim K.T."/>
            <person name="Jung K."/>
            <person name="Lee G.W."/>
            <person name="Oh S.K."/>
            <person name="Bae C."/>
            <person name="Kim S.B."/>
            <person name="Lee H.Y."/>
            <person name="Kim S.Y."/>
            <person name="Kim M.S."/>
            <person name="Kang B.C."/>
            <person name="Jo Y.D."/>
            <person name="Yang H.B."/>
            <person name="Jeong H.J."/>
            <person name="Kang W.H."/>
            <person name="Kwon J.K."/>
            <person name="Shin C."/>
            <person name="Lim J.Y."/>
            <person name="Park J.H."/>
            <person name="Huh J.H."/>
            <person name="Kim J.S."/>
            <person name="Kim B.D."/>
            <person name="Cohen O."/>
            <person name="Paran I."/>
            <person name="Suh M.C."/>
            <person name="Lee S.B."/>
            <person name="Kim Y.K."/>
            <person name="Shin Y."/>
            <person name="Noh S.J."/>
            <person name="Park J."/>
            <person name="Seo Y.S."/>
            <person name="Kwon S.Y."/>
            <person name="Kim H.A."/>
            <person name="Park J.M."/>
            <person name="Kim H.J."/>
            <person name="Choi S.B."/>
            <person name="Bosland P.W."/>
            <person name="Reeves G."/>
            <person name="Jo S.H."/>
            <person name="Lee B.W."/>
            <person name="Cho H.T."/>
            <person name="Choi H.S."/>
            <person name="Lee M.S."/>
            <person name="Yu Y."/>
            <person name="Do Choi Y."/>
            <person name="Park B.S."/>
            <person name="van Deynze A."/>
            <person name="Ashrafi H."/>
            <person name="Hill T."/>
            <person name="Kim W.T."/>
            <person name="Pai H.S."/>
            <person name="Ahn H.K."/>
            <person name="Yeam I."/>
            <person name="Giovannoni J.J."/>
            <person name="Rose J.K."/>
            <person name="Sorensen I."/>
            <person name="Lee S.J."/>
            <person name="Kim R.W."/>
            <person name="Choi I.Y."/>
            <person name="Choi B.S."/>
            <person name="Lim J.S."/>
            <person name="Lee Y.H."/>
            <person name="Choi D."/>
        </authorList>
    </citation>
    <scope>NUCLEOTIDE SEQUENCE [LARGE SCALE GENOMIC DNA]</scope>
    <source>
        <strain evidence="2">cv. CM334</strain>
    </source>
</reference>
<evidence type="ECO:0000313" key="2">
    <source>
        <dbReference type="Proteomes" id="UP000222542"/>
    </source>
</evidence>
<organism evidence="1 2">
    <name type="scientific">Capsicum annuum</name>
    <name type="common">Capsicum pepper</name>
    <dbReference type="NCBI Taxonomy" id="4072"/>
    <lineage>
        <taxon>Eukaryota</taxon>
        <taxon>Viridiplantae</taxon>
        <taxon>Streptophyta</taxon>
        <taxon>Embryophyta</taxon>
        <taxon>Tracheophyta</taxon>
        <taxon>Spermatophyta</taxon>
        <taxon>Magnoliopsida</taxon>
        <taxon>eudicotyledons</taxon>
        <taxon>Gunneridae</taxon>
        <taxon>Pentapetalae</taxon>
        <taxon>asterids</taxon>
        <taxon>lamiids</taxon>
        <taxon>Solanales</taxon>
        <taxon>Solanaceae</taxon>
        <taxon>Solanoideae</taxon>
        <taxon>Capsiceae</taxon>
        <taxon>Capsicum</taxon>
    </lineage>
</organism>
<dbReference type="AlphaFoldDB" id="A0A2G2XUX6"/>
<comment type="caution">
    <text evidence="1">The sequence shown here is derived from an EMBL/GenBank/DDBJ whole genome shotgun (WGS) entry which is preliminary data.</text>
</comment>
<evidence type="ECO:0000313" key="1">
    <source>
        <dbReference type="EMBL" id="PHT61326.1"/>
    </source>
</evidence>
<reference evidence="1 2" key="2">
    <citation type="journal article" date="2017" name="Genome Biol.">
        <title>New reference genome sequences of hot pepper reveal the massive evolution of plant disease-resistance genes by retroduplication.</title>
        <authorList>
            <person name="Kim S."/>
            <person name="Park J."/>
            <person name="Yeom S.I."/>
            <person name="Kim Y.M."/>
            <person name="Seo E."/>
            <person name="Kim K.T."/>
            <person name="Kim M.S."/>
            <person name="Lee J.M."/>
            <person name="Cheong K."/>
            <person name="Shin H.S."/>
            <person name="Kim S.B."/>
            <person name="Han K."/>
            <person name="Lee J."/>
            <person name="Park M."/>
            <person name="Lee H.A."/>
            <person name="Lee H.Y."/>
            <person name="Lee Y."/>
            <person name="Oh S."/>
            <person name="Lee J.H."/>
            <person name="Choi E."/>
            <person name="Choi E."/>
            <person name="Lee S.E."/>
            <person name="Jeon J."/>
            <person name="Kim H."/>
            <person name="Choi G."/>
            <person name="Song H."/>
            <person name="Lee J."/>
            <person name="Lee S.C."/>
            <person name="Kwon J.K."/>
            <person name="Lee H.Y."/>
            <person name="Koo N."/>
            <person name="Hong Y."/>
            <person name="Kim R.W."/>
            <person name="Kang W.H."/>
            <person name="Huh J.H."/>
            <person name="Kang B.C."/>
            <person name="Yang T.J."/>
            <person name="Lee Y.H."/>
            <person name="Bennetzen J.L."/>
            <person name="Choi D."/>
        </authorList>
    </citation>
    <scope>NUCLEOTIDE SEQUENCE [LARGE SCALE GENOMIC DNA]</scope>
    <source>
        <strain evidence="2">cv. CM334</strain>
    </source>
</reference>
<gene>
    <name evidence="1" type="ORF">T459_34832</name>
</gene>
<protein>
    <submittedName>
        <fullName evidence="1">Uncharacterized protein</fullName>
    </submittedName>
</protein>